<evidence type="ECO:0000256" key="9">
    <source>
        <dbReference type="ARBA" id="ARBA00022840"/>
    </source>
</evidence>
<feature type="domain" description="HAMP" evidence="14">
    <location>
        <begin position="198"/>
        <end position="251"/>
    </location>
</feature>
<dbReference type="EMBL" id="BORT01000016">
    <property type="protein sequence ID" value="GIO48728.1"/>
    <property type="molecule type" value="Genomic_DNA"/>
</dbReference>
<dbReference type="InterPro" id="IPR050640">
    <property type="entry name" value="Bact_2-comp_sensor_kinase"/>
</dbReference>
<organism evidence="15 16">
    <name type="scientific">Paenibacillus azoreducens</name>
    <dbReference type="NCBI Taxonomy" id="116718"/>
    <lineage>
        <taxon>Bacteria</taxon>
        <taxon>Bacillati</taxon>
        <taxon>Bacillota</taxon>
        <taxon>Bacilli</taxon>
        <taxon>Bacillales</taxon>
        <taxon>Paenibacillaceae</taxon>
        <taxon>Paenibacillus</taxon>
    </lineage>
</organism>
<comment type="caution">
    <text evidence="15">The sequence shown here is derived from an EMBL/GenBank/DDBJ whole genome shotgun (WGS) entry which is preliminary data.</text>
</comment>
<dbReference type="Pfam" id="PF02518">
    <property type="entry name" value="HATPase_c"/>
    <property type="match status" value="1"/>
</dbReference>
<dbReference type="EC" id="2.7.13.3" evidence="3"/>
<feature type="transmembrane region" description="Helical" evidence="12">
    <location>
        <begin position="177"/>
        <end position="196"/>
    </location>
</feature>
<evidence type="ECO:0000256" key="7">
    <source>
        <dbReference type="ARBA" id="ARBA00022741"/>
    </source>
</evidence>
<dbReference type="InterPro" id="IPR010559">
    <property type="entry name" value="Sig_transdc_His_kin_internal"/>
</dbReference>
<protein>
    <recommendedName>
        <fullName evidence="3">histidine kinase</fullName>
        <ecNumber evidence="3">2.7.13.3</ecNumber>
    </recommendedName>
</protein>
<dbReference type="InterPro" id="IPR005467">
    <property type="entry name" value="His_kinase_dom"/>
</dbReference>
<comment type="subcellular location">
    <subcellularLocation>
        <location evidence="2">Cell membrane</location>
        <topology evidence="2">Multi-pass membrane protein</topology>
    </subcellularLocation>
</comment>
<dbReference type="Pfam" id="PF00672">
    <property type="entry name" value="HAMP"/>
    <property type="match status" value="1"/>
</dbReference>
<dbReference type="SUPFAM" id="SSF55874">
    <property type="entry name" value="ATPase domain of HSP90 chaperone/DNA topoisomerase II/histidine kinase"/>
    <property type="match status" value="1"/>
</dbReference>
<evidence type="ECO:0000256" key="11">
    <source>
        <dbReference type="ARBA" id="ARBA00023136"/>
    </source>
</evidence>
<dbReference type="Proteomes" id="UP000682811">
    <property type="component" value="Unassembled WGS sequence"/>
</dbReference>
<reference evidence="15 16" key="1">
    <citation type="submission" date="2021-03" db="EMBL/GenBank/DDBJ databases">
        <title>Antimicrobial resistance genes in bacteria isolated from Japanese honey, and their potential for conferring macrolide and lincosamide resistance in the American foulbrood pathogen Paenibacillus larvae.</title>
        <authorList>
            <person name="Okamoto M."/>
            <person name="Kumagai M."/>
            <person name="Kanamori H."/>
            <person name="Takamatsu D."/>
        </authorList>
    </citation>
    <scope>NUCLEOTIDE SEQUENCE [LARGE SCALE GENOMIC DNA]</scope>
    <source>
        <strain evidence="15 16">J34TS1</strain>
    </source>
</reference>
<evidence type="ECO:0000313" key="16">
    <source>
        <dbReference type="Proteomes" id="UP000682811"/>
    </source>
</evidence>
<keyword evidence="12" id="KW-1133">Transmembrane helix</keyword>
<evidence type="ECO:0000256" key="12">
    <source>
        <dbReference type="SAM" id="Phobius"/>
    </source>
</evidence>
<dbReference type="InterPro" id="IPR003594">
    <property type="entry name" value="HATPase_dom"/>
</dbReference>
<evidence type="ECO:0000259" key="14">
    <source>
        <dbReference type="PROSITE" id="PS50885"/>
    </source>
</evidence>
<keyword evidence="7" id="KW-0547">Nucleotide-binding</keyword>
<accession>A0A919YFJ0</accession>
<dbReference type="Gene3D" id="6.10.340.10">
    <property type="match status" value="1"/>
</dbReference>
<dbReference type="PROSITE" id="PS50109">
    <property type="entry name" value="HIS_KIN"/>
    <property type="match status" value="1"/>
</dbReference>
<name>A0A919YFJ0_9BACL</name>
<evidence type="ECO:0000256" key="6">
    <source>
        <dbReference type="ARBA" id="ARBA00022679"/>
    </source>
</evidence>
<dbReference type="CDD" id="cd06225">
    <property type="entry name" value="HAMP"/>
    <property type="match status" value="1"/>
</dbReference>
<keyword evidence="5" id="KW-0597">Phosphoprotein</keyword>
<keyword evidence="9" id="KW-0067">ATP-binding</keyword>
<dbReference type="Pfam" id="PF06580">
    <property type="entry name" value="His_kinase"/>
    <property type="match status" value="1"/>
</dbReference>
<evidence type="ECO:0000259" key="13">
    <source>
        <dbReference type="PROSITE" id="PS50109"/>
    </source>
</evidence>
<keyword evidence="12" id="KW-0812">Transmembrane</keyword>
<keyword evidence="16" id="KW-1185">Reference proteome</keyword>
<gene>
    <name evidence="15" type="ORF">J34TS1_34930</name>
</gene>
<evidence type="ECO:0000256" key="2">
    <source>
        <dbReference type="ARBA" id="ARBA00004651"/>
    </source>
</evidence>
<evidence type="ECO:0000256" key="3">
    <source>
        <dbReference type="ARBA" id="ARBA00012438"/>
    </source>
</evidence>
<evidence type="ECO:0000256" key="8">
    <source>
        <dbReference type="ARBA" id="ARBA00022777"/>
    </source>
</evidence>
<evidence type="ECO:0000256" key="4">
    <source>
        <dbReference type="ARBA" id="ARBA00022475"/>
    </source>
</evidence>
<dbReference type="GO" id="GO:0000155">
    <property type="term" value="F:phosphorelay sensor kinase activity"/>
    <property type="evidence" value="ECO:0007669"/>
    <property type="project" value="InterPro"/>
</dbReference>
<keyword evidence="4" id="KW-1003">Cell membrane</keyword>
<dbReference type="PANTHER" id="PTHR34220">
    <property type="entry name" value="SENSOR HISTIDINE KINASE YPDA"/>
    <property type="match status" value="1"/>
</dbReference>
<evidence type="ECO:0000256" key="10">
    <source>
        <dbReference type="ARBA" id="ARBA00023012"/>
    </source>
</evidence>
<dbReference type="InterPro" id="IPR003660">
    <property type="entry name" value="HAMP_dom"/>
</dbReference>
<dbReference type="PANTHER" id="PTHR34220:SF7">
    <property type="entry name" value="SENSOR HISTIDINE KINASE YPDA"/>
    <property type="match status" value="1"/>
</dbReference>
<evidence type="ECO:0000256" key="5">
    <source>
        <dbReference type="ARBA" id="ARBA00022553"/>
    </source>
</evidence>
<dbReference type="GO" id="GO:0005886">
    <property type="term" value="C:plasma membrane"/>
    <property type="evidence" value="ECO:0007669"/>
    <property type="project" value="UniProtKB-SubCell"/>
</dbReference>
<dbReference type="InterPro" id="IPR036890">
    <property type="entry name" value="HATPase_C_sf"/>
</dbReference>
<dbReference type="RefSeq" id="WP_212979358.1">
    <property type="nucleotide sequence ID" value="NZ_AP025343.1"/>
</dbReference>
<dbReference type="AlphaFoldDB" id="A0A919YFJ0"/>
<dbReference type="PROSITE" id="PS50885">
    <property type="entry name" value="HAMP"/>
    <property type="match status" value="1"/>
</dbReference>
<proteinExistence type="predicted"/>
<dbReference type="GO" id="GO:0005524">
    <property type="term" value="F:ATP binding"/>
    <property type="evidence" value="ECO:0007669"/>
    <property type="project" value="UniProtKB-KW"/>
</dbReference>
<keyword evidence="10" id="KW-0902">Two-component regulatory system</keyword>
<evidence type="ECO:0000313" key="15">
    <source>
        <dbReference type="EMBL" id="GIO48728.1"/>
    </source>
</evidence>
<sequence length="492" mass="56303">MNMRKMLFIVIPLLFILNNAVSFFIFQSGRTVQQSYNMMLDRVLLYKQIEEKTRDNLRAINVYIMDRDNSSLGTYQTKSDELKELRSSLSAQTAISSTELMVRSYRHMLDTFMLQEADIIKALSSRTPLAYAASYGEAETTASFIQEEAYQLIDQELSYYQPFYRKIFVQTEVMNHWGVAVFILNTVLSVVLAYWISLRITRPIQELVRTAKQISDGNLQVAPPQMSAHSEFRILAESFDHMQENLRLLIQTEKESLEKDRLVKELELEVLQNQINPHFLFNSLNVLSKLALIEGAEKTSDLTVSMSNLLRYNLRKLDQPVPLRDEVEHAKEYFVIQQARFRERIRFVTEIDEAGLDVLVPVLTLQPLIENVFVHAIEGMEEGAVIKLAVSCHGDETWVAISDNGAGMNEQIRESLLHYDREEPVRKESGYGGQGHSTGLGTRNVFRRLELFYDKKDMVDIQSEPGKGTTVLIRIPAAGKGDGYVSPINRGR</sequence>
<feature type="domain" description="Histidine kinase" evidence="13">
    <location>
        <begin position="275"/>
        <end position="479"/>
    </location>
</feature>
<keyword evidence="8" id="KW-0418">Kinase</keyword>
<comment type="catalytic activity">
    <reaction evidence="1">
        <text>ATP + protein L-histidine = ADP + protein N-phospho-L-histidine.</text>
        <dbReference type="EC" id="2.7.13.3"/>
    </reaction>
</comment>
<keyword evidence="11 12" id="KW-0472">Membrane</keyword>
<dbReference type="Gene3D" id="3.30.565.10">
    <property type="entry name" value="Histidine kinase-like ATPase, C-terminal domain"/>
    <property type="match status" value="1"/>
</dbReference>
<dbReference type="SUPFAM" id="SSF158472">
    <property type="entry name" value="HAMP domain-like"/>
    <property type="match status" value="1"/>
</dbReference>
<evidence type="ECO:0000256" key="1">
    <source>
        <dbReference type="ARBA" id="ARBA00000085"/>
    </source>
</evidence>
<dbReference type="SMART" id="SM00304">
    <property type="entry name" value="HAMP"/>
    <property type="match status" value="1"/>
</dbReference>
<keyword evidence="6" id="KW-0808">Transferase</keyword>